<protein>
    <submittedName>
        <fullName evidence="2">Uncharacterized protein</fullName>
    </submittedName>
</protein>
<name>A0A8J7IXA3_9CYAN</name>
<gene>
    <name evidence="2" type="ORF">IQ249_22210</name>
</gene>
<dbReference type="RefSeq" id="WP_194031690.1">
    <property type="nucleotide sequence ID" value="NZ_JADEWZ010000053.1"/>
</dbReference>
<dbReference type="Proteomes" id="UP000654482">
    <property type="component" value="Unassembled WGS sequence"/>
</dbReference>
<keyword evidence="3" id="KW-1185">Reference proteome</keyword>
<evidence type="ECO:0000313" key="3">
    <source>
        <dbReference type="Proteomes" id="UP000654482"/>
    </source>
</evidence>
<dbReference type="AlphaFoldDB" id="A0A8J7IXA3"/>
<comment type="caution">
    <text evidence="2">The sequence shown here is derived from an EMBL/GenBank/DDBJ whole genome shotgun (WGS) entry which is preliminary data.</text>
</comment>
<evidence type="ECO:0000313" key="2">
    <source>
        <dbReference type="EMBL" id="MBE9118607.1"/>
    </source>
</evidence>
<sequence>MSKSSPDPKLIYLLLLSLLGLGSFGFFSGTELNFFLKGYGLAFVLQAGFALLYLGIYRRRRLKP</sequence>
<evidence type="ECO:0000256" key="1">
    <source>
        <dbReference type="SAM" id="Phobius"/>
    </source>
</evidence>
<organism evidence="2 3">
    <name type="scientific">Lusitaniella coriacea LEGE 07157</name>
    <dbReference type="NCBI Taxonomy" id="945747"/>
    <lineage>
        <taxon>Bacteria</taxon>
        <taxon>Bacillati</taxon>
        <taxon>Cyanobacteriota</taxon>
        <taxon>Cyanophyceae</taxon>
        <taxon>Spirulinales</taxon>
        <taxon>Lusitaniellaceae</taxon>
        <taxon>Lusitaniella</taxon>
    </lineage>
</organism>
<keyword evidence="1" id="KW-1133">Transmembrane helix</keyword>
<proteinExistence type="predicted"/>
<dbReference type="EMBL" id="JADEWZ010000053">
    <property type="protein sequence ID" value="MBE9118607.1"/>
    <property type="molecule type" value="Genomic_DNA"/>
</dbReference>
<reference evidence="2" key="1">
    <citation type="submission" date="2020-10" db="EMBL/GenBank/DDBJ databases">
        <authorList>
            <person name="Castelo-Branco R."/>
            <person name="Eusebio N."/>
            <person name="Adriana R."/>
            <person name="Vieira A."/>
            <person name="Brugerolle De Fraissinette N."/>
            <person name="Rezende De Castro R."/>
            <person name="Schneider M.P."/>
            <person name="Vasconcelos V."/>
            <person name="Leao P.N."/>
        </authorList>
    </citation>
    <scope>NUCLEOTIDE SEQUENCE</scope>
    <source>
        <strain evidence="2">LEGE 07157</strain>
    </source>
</reference>
<keyword evidence="1" id="KW-0812">Transmembrane</keyword>
<accession>A0A8J7IXA3</accession>
<feature type="transmembrane region" description="Helical" evidence="1">
    <location>
        <begin position="35"/>
        <end position="56"/>
    </location>
</feature>
<keyword evidence="1" id="KW-0472">Membrane</keyword>